<dbReference type="Proteomes" id="UP000805193">
    <property type="component" value="Unassembled WGS sequence"/>
</dbReference>
<organism evidence="1 2">
    <name type="scientific">Ixodes persulcatus</name>
    <name type="common">Taiga tick</name>
    <dbReference type="NCBI Taxonomy" id="34615"/>
    <lineage>
        <taxon>Eukaryota</taxon>
        <taxon>Metazoa</taxon>
        <taxon>Ecdysozoa</taxon>
        <taxon>Arthropoda</taxon>
        <taxon>Chelicerata</taxon>
        <taxon>Arachnida</taxon>
        <taxon>Acari</taxon>
        <taxon>Parasitiformes</taxon>
        <taxon>Ixodida</taxon>
        <taxon>Ixodoidea</taxon>
        <taxon>Ixodidae</taxon>
        <taxon>Ixodinae</taxon>
        <taxon>Ixodes</taxon>
    </lineage>
</organism>
<evidence type="ECO:0000313" key="1">
    <source>
        <dbReference type="EMBL" id="KAG0411433.1"/>
    </source>
</evidence>
<reference evidence="1 2" key="1">
    <citation type="journal article" date="2020" name="Cell">
        <title>Large-Scale Comparative Analyses of Tick Genomes Elucidate Their Genetic Diversity and Vector Capacities.</title>
        <authorList>
            <consortium name="Tick Genome and Microbiome Consortium (TIGMIC)"/>
            <person name="Jia N."/>
            <person name="Wang J."/>
            <person name="Shi W."/>
            <person name="Du L."/>
            <person name="Sun Y."/>
            <person name="Zhan W."/>
            <person name="Jiang J.F."/>
            <person name="Wang Q."/>
            <person name="Zhang B."/>
            <person name="Ji P."/>
            <person name="Bell-Sakyi L."/>
            <person name="Cui X.M."/>
            <person name="Yuan T.T."/>
            <person name="Jiang B.G."/>
            <person name="Yang W.F."/>
            <person name="Lam T.T."/>
            <person name="Chang Q.C."/>
            <person name="Ding S.J."/>
            <person name="Wang X.J."/>
            <person name="Zhu J.G."/>
            <person name="Ruan X.D."/>
            <person name="Zhao L."/>
            <person name="Wei J.T."/>
            <person name="Ye R.Z."/>
            <person name="Que T.C."/>
            <person name="Du C.H."/>
            <person name="Zhou Y.H."/>
            <person name="Cheng J.X."/>
            <person name="Dai P.F."/>
            <person name="Guo W.B."/>
            <person name="Han X.H."/>
            <person name="Huang E.J."/>
            <person name="Li L.F."/>
            <person name="Wei W."/>
            <person name="Gao Y.C."/>
            <person name="Liu J.Z."/>
            <person name="Shao H.Z."/>
            <person name="Wang X."/>
            <person name="Wang C.C."/>
            <person name="Yang T.C."/>
            <person name="Huo Q.B."/>
            <person name="Li W."/>
            <person name="Chen H.Y."/>
            <person name="Chen S.E."/>
            <person name="Zhou L.G."/>
            <person name="Ni X.B."/>
            <person name="Tian J.H."/>
            <person name="Sheng Y."/>
            <person name="Liu T."/>
            <person name="Pan Y.S."/>
            <person name="Xia L.Y."/>
            <person name="Li J."/>
            <person name="Zhao F."/>
            <person name="Cao W.C."/>
        </authorList>
    </citation>
    <scope>NUCLEOTIDE SEQUENCE [LARGE SCALE GENOMIC DNA]</scope>
    <source>
        <strain evidence="1">Iper-2018</strain>
    </source>
</reference>
<comment type="caution">
    <text evidence="1">The sequence shown here is derived from an EMBL/GenBank/DDBJ whole genome shotgun (WGS) entry which is preliminary data.</text>
</comment>
<proteinExistence type="predicted"/>
<gene>
    <name evidence="1" type="ORF">HPB47_011448</name>
</gene>
<dbReference type="EMBL" id="JABSTQ010011432">
    <property type="protein sequence ID" value="KAG0411433.1"/>
    <property type="molecule type" value="Genomic_DNA"/>
</dbReference>
<evidence type="ECO:0000313" key="2">
    <source>
        <dbReference type="Proteomes" id="UP000805193"/>
    </source>
</evidence>
<accession>A0AC60NWB5</accession>
<name>A0AC60NWB5_IXOPE</name>
<keyword evidence="2" id="KW-1185">Reference proteome</keyword>
<protein>
    <submittedName>
        <fullName evidence="1">Uncharacterized protein</fullName>
    </submittedName>
</protein>
<sequence>MFTATRPNPPLPLRWALEHRSPAQLRSPPIDLSHPRVIYPWPLTGAVADTTERPSCVRGSPYSADAYYNGHLEGLLQHKLEKFKEIMLSGYRSLGIRIMDPLDVPDADMSPILGGDIFTFQLSQIQVRHLSTYAVTRLTALVKDSKVYLTFEVPRVTATMRYNVTGSLFEVFPLKGDGQCDLAYSNVTVSAVAHLKTSKGKFQFTNFEDASVDFETDQVLVPHVIPGSLTGLGSQVGRVIFWTLAKQVDRTLPDNLLRYLNDALERAPRPIAGQVHQ</sequence>